<feature type="region of interest" description="Disordered" evidence="9">
    <location>
        <begin position="514"/>
        <end position="539"/>
    </location>
</feature>
<evidence type="ECO:0000256" key="6">
    <source>
        <dbReference type="ARBA" id="ARBA00023125"/>
    </source>
</evidence>
<dbReference type="InterPro" id="IPR018060">
    <property type="entry name" value="HTH_AraC"/>
</dbReference>
<dbReference type="PROSITE" id="PS01124">
    <property type="entry name" value="HTH_ARAC_FAMILY_2"/>
    <property type="match status" value="1"/>
</dbReference>
<dbReference type="PRINTS" id="PR00032">
    <property type="entry name" value="HTHARAC"/>
</dbReference>
<evidence type="ECO:0000256" key="4">
    <source>
        <dbReference type="ARBA" id="ARBA00023012"/>
    </source>
</evidence>
<evidence type="ECO:0000259" key="10">
    <source>
        <dbReference type="PROSITE" id="PS01124"/>
    </source>
</evidence>
<keyword evidence="2" id="KW-0963">Cytoplasm</keyword>
<dbReference type="AlphaFoldDB" id="A0A7W5B1T6"/>
<dbReference type="InterPro" id="IPR009057">
    <property type="entry name" value="Homeodomain-like_sf"/>
</dbReference>
<evidence type="ECO:0000256" key="8">
    <source>
        <dbReference type="PROSITE-ProRule" id="PRU00169"/>
    </source>
</evidence>
<dbReference type="Pfam" id="PF12833">
    <property type="entry name" value="HTH_18"/>
    <property type="match status" value="1"/>
</dbReference>
<feature type="modified residue" description="4-aspartylphosphate" evidence="8">
    <location>
        <position position="55"/>
    </location>
</feature>
<evidence type="ECO:0000259" key="11">
    <source>
        <dbReference type="PROSITE" id="PS50110"/>
    </source>
</evidence>
<name>A0A7W5B1T6_9BACL</name>
<dbReference type="EMBL" id="JACHXK010000015">
    <property type="protein sequence ID" value="MBB3112880.1"/>
    <property type="molecule type" value="Genomic_DNA"/>
</dbReference>
<sequence length="539" mass="61561">MKKVMLVDDEILIRENIRDCVNWEQEGFVYCGDAPDGEIALPLIEQWKPDILITDIRMPFMNGLELCAIVRQRMPEMKIVIMSGHDEFQYAQAAIRLGVEDYCLKPVSASDLVALLHKLSARIDQERLEKKKNAYSAEKLLSDLCGGLITTSEAIEAAASMNLHLTARYYAVVIFDIRSHELASYPDRHAAAQQIDQALSQRLDGMPDGLFFKRSRTETVWILKNASDALLAETVFGAAEQIRTELENLYRCDISVGIGSVQDRLQGIHTSFLEADEDKNLQRLYMQNKSQLWELAGDSSIGNVLLNRSSFMEFVKIGSPSQLGTFLPQFADELKQMNWKASMYGYYLLNDLTLEAFKAAKQAFKAGDNVAETIEELQHAIKRIKNWDDSLNYLKTLLEKLWSWRSEGSDKYGDMIAKVKAYIQANYNNEKLSLQDVAKQVLVSQSHLSKVFSQETGQTLTEYLTQTRIRKAMELLKTTRDKTFEIAFAVGYNDQHYFSNLFKKVTGMTPMEYRRQGTPEEKRPSADRDIQNARRDLWA</sequence>
<dbReference type="InterPro" id="IPR041522">
    <property type="entry name" value="CdaR_GGDEF"/>
</dbReference>
<keyword evidence="3 8" id="KW-0597">Phosphoprotein</keyword>
<feature type="domain" description="Response regulatory" evidence="11">
    <location>
        <begin position="3"/>
        <end position="120"/>
    </location>
</feature>
<evidence type="ECO:0000256" key="3">
    <source>
        <dbReference type="ARBA" id="ARBA00022553"/>
    </source>
</evidence>
<dbReference type="PROSITE" id="PS50110">
    <property type="entry name" value="RESPONSE_REGULATORY"/>
    <property type="match status" value="1"/>
</dbReference>
<evidence type="ECO:0000256" key="9">
    <source>
        <dbReference type="SAM" id="MobiDB-lite"/>
    </source>
</evidence>
<keyword evidence="13" id="KW-1185">Reference proteome</keyword>
<dbReference type="SUPFAM" id="SSF46689">
    <property type="entry name" value="Homeodomain-like"/>
    <property type="match status" value="2"/>
</dbReference>
<dbReference type="PANTHER" id="PTHR42713:SF3">
    <property type="entry name" value="TRANSCRIPTIONAL REGULATORY PROTEIN HPTR"/>
    <property type="match status" value="1"/>
</dbReference>
<evidence type="ECO:0000256" key="5">
    <source>
        <dbReference type="ARBA" id="ARBA00023015"/>
    </source>
</evidence>
<dbReference type="Gene3D" id="1.10.10.60">
    <property type="entry name" value="Homeodomain-like"/>
    <property type="match status" value="2"/>
</dbReference>
<dbReference type="GO" id="GO:0043565">
    <property type="term" value="F:sequence-specific DNA binding"/>
    <property type="evidence" value="ECO:0007669"/>
    <property type="project" value="InterPro"/>
</dbReference>
<evidence type="ECO:0000256" key="7">
    <source>
        <dbReference type="ARBA" id="ARBA00023163"/>
    </source>
</evidence>
<protein>
    <submittedName>
        <fullName evidence="12">Two-component system response regulator YesN</fullName>
    </submittedName>
</protein>
<dbReference type="InterPro" id="IPR020449">
    <property type="entry name" value="Tscrpt_reg_AraC-type_HTH"/>
</dbReference>
<keyword evidence="5" id="KW-0805">Transcription regulation</keyword>
<keyword evidence="4" id="KW-0902">Two-component regulatory system</keyword>
<organism evidence="12 13">
    <name type="scientific">Paenibacillus phyllosphaerae</name>
    <dbReference type="NCBI Taxonomy" id="274593"/>
    <lineage>
        <taxon>Bacteria</taxon>
        <taxon>Bacillati</taxon>
        <taxon>Bacillota</taxon>
        <taxon>Bacilli</taxon>
        <taxon>Bacillales</taxon>
        <taxon>Paenibacillaceae</taxon>
        <taxon>Paenibacillus</taxon>
    </lineage>
</organism>
<dbReference type="GO" id="GO:0003700">
    <property type="term" value="F:DNA-binding transcription factor activity"/>
    <property type="evidence" value="ECO:0007669"/>
    <property type="project" value="InterPro"/>
</dbReference>
<dbReference type="PANTHER" id="PTHR42713">
    <property type="entry name" value="HISTIDINE KINASE-RELATED"/>
    <property type="match status" value="1"/>
</dbReference>
<comment type="subcellular location">
    <subcellularLocation>
        <location evidence="1">Cytoplasm</location>
    </subcellularLocation>
</comment>
<evidence type="ECO:0000256" key="1">
    <source>
        <dbReference type="ARBA" id="ARBA00004496"/>
    </source>
</evidence>
<gene>
    <name evidence="12" type="ORF">FHS18_004982</name>
</gene>
<evidence type="ECO:0000313" key="12">
    <source>
        <dbReference type="EMBL" id="MBB3112880.1"/>
    </source>
</evidence>
<evidence type="ECO:0000256" key="2">
    <source>
        <dbReference type="ARBA" id="ARBA00022490"/>
    </source>
</evidence>
<dbReference type="InterPro" id="IPR001789">
    <property type="entry name" value="Sig_transdc_resp-reg_receiver"/>
</dbReference>
<accession>A0A7W5B1T6</accession>
<dbReference type="CDD" id="cd17536">
    <property type="entry name" value="REC_YesN-like"/>
    <property type="match status" value="1"/>
</dbReference>
<dbReference type="GO" id="GO:0000160">
    <property type="term" value="P:phosphorelay signal transduction system"/>
    <property type="evidence" value="ECO:0007669"/>
    <property type="project" value="UniProtKB-KW"/>
</dbReference>
<dbReference type="Pfam" id="PF17853">
    <property type="entry name" value="GGDEF_2"/>
    <property type="match status" value="1"/>
</dbReference>
<feature type="domain" description="HTH araC/xylS-type" evidence="10">
    <location>
        <begin position="417"/>
        <end position="516"/>
    </location>
</feature>
<reference evidence="12 13" key="1">
    <citation type="submission" date="2020-08" db="EMBL/GenBank/DDBJ databases">
        <title>Genomic Encyclopedia of Type Strains, Phase III (KMG-III): the genomes of soil and plant-associated and newly described type strains.</title>
        <authorList>
            <person name="Whitman W."/>
        </authorList>
    </citation>
    <scope>NUCLEOTIDE SEQUENCE [LARGE SCALE GENOMIC DNA]</scope>
    <source>
        <strain evidence="12 13">CECT 5862</strain>
    </source>
</reference>
<keyword evidence="6" id="KW-0238">DNA-binding</keyword>
<keyword evidence="7" id="KW-0804">Transcription</keyword>
<comment type="caution">
    <text evidence="12">The sequence shown here is derived from an EMBL/GenBank/DDBJ whole genome shotgun (WGS) entry which is preliminary data.</text>
</comment>
<dbReference type="SMART" id="SM00342">
    <property type="entry name" value="HTH_ARAC"/>
    <property type="match status" value="1"/>
</dbReference>
<dbReference type="SUPFAM" id="SSF52172">
    <property type="entry name" value="CheY-like"/>
    <property type="match status" value="1"/>
</dbReference>
<dbReference type="InterPro" id="IPR051552">
    <property type="entry name" value="HptR"/>
</dbReference>
<dbReference type="Gene3D" id="3.40.50.2300">
    <property type="match status" value="1"/>
</dbReference>
<proteinExistence type="predicted"/>
<evidence type="ECO:0000313" key="13">
    <source>
        <dbReference type="Proteomes" id="UP000570361"/>
    </source>
</evidence>
<dbReference type="Pfam" id="PF00072">
    <property type="entry name" value="Response_reg"/>
    <property type="match status" value="1"/>
</dbReference>
<dbReference type="Proteomes" id="UP000570361">
    <property type="component" value="Unassembled WGS sequence"/>
</dbReference>
<dbReference type="GO" id="GO:0005737">
    <property type="term" value="C:cytoplasm"/>
    <property type="evidence" value="ECO:0007669"/>
    <property type="project" value="UniProtKB-SubCell"/>
</dbReference>
<dbReference type="RefSeq" id="WP_183602994.1">
    <property type="nucleotide sequence ID" value="NZ_JACHXK010000015.1"/>
</dbReference>
<dbReference type="InterPro" id="IPR011006">
    <property type="entry name" value="CheY-like_superfamily"/>
</dbReference>
<dbReference type="SMART" id="SM00448">
    <property type="entry name" value="REC"/>
    <property type="match status" value="1"/>
</dbReference>